<accession>A0AAV2CFG3</accession>
<name>A0AAV2CFG3_9ROSI</name>
<sequence length="162" mass="18067">MSVDRRLRREESVTSAILGWGTGGSWQLLLETLDELPPSFVVEEEFFLGELNLRQCRRKIFYGHYTTAVRVLSSSNVAPYSDATLVALQYKHHDSSPFLPTLPVDHHPLVGSSFVVLDMIRSFPHGTSCGRDGFRAQHLMDYLGGAAVAISDELIASNTMER</sequence>
<dbReference type="AlphaFoldDB" id="A0AAV2CFG3"/>
<dbReference type="EMBL" id="OZ034813">
    <property type="protein sequence ID" value="CAL1354470.1"/>
    <property type="molecule type" value="Genomic_DNA"/>
</dbReference>
<proteinExistence type="predicted"/>
<reference evidence="1 2" key="1">
    <citation type="submission" date="2024-04" db="EMBL/GenBank/DDBJ databases">
        <authorList>
            <person name="Fracassetti M."/>
        </authorList>
    </citation>
    <scope>NUCLEOTIDE SEQUENCE [LARGE SCALE GENOMIC DNA]</scope>
</reference>
<evidence type="ECO:0000313" key="1">
    <source>
        <dbReference type="EMBL" id="CAL1354470.1"/>
    </source>
</evidence>
<protein>
    <submittedName>
        <fullName evidence="1">Uncharacterized protein</fullName>
    </submittedName>
</protein>
<dbReference type="Proteomes" id="UP001497516">
    <property type="component" value="Chromosome 1"/>
</dbReference>
<gene>
    <name evidence="1" type="ORF">LTRI10_LOCUS2278</name>
</gene>
<organism evidence="1 2">
    <name type="scientific">Linum trigynum</name>
    <dbReference type="NCBI Taxonomy" id="586398"/>
    <lineage>
        <taxon>Eukaryota</taxon>
        <taxon>Viridiplantae</taxon>
        <taxon>Streptophyta</taxon>
        <taxon>Embryophyta</taxon>
        <taxon>Tracheophyta</taxon>
        <taxon>Spermatophyta</taxon>
        <taxon>Magnoliopsida</taxon>
        <taxon>eudicotyledons</taxon>
        <taxon>Gunneridae</taxon>
        <taxon>Pentapetalae</taxon>
        <taxon>rosids</taxon>
        <taxon>fabids</taxon>
        <taxon>Malpighiales</taxon>
        <taxon>Linaceae</taxon>
        <taxon>Linum</taxon>
    </lineage>
</organism>
<keyword evidence="2" id="KW-1185">Reference proteome</keyword>
<evidence type="ECO:0000313" key="2">
    <source>
        <dbReference type="Proteomes" id="UP001497516"/>
    </source>
</evidence>